<reference evidence="2" key="1">
    <citation type="journal article" date="2020" name="Fungal Divers.">
        <title>Resolving the Mortierellaceae phylogeny through synthesis of multi-gene phylogenetics and phylogenomics.</title>
        <authorList>
            <person name="Vandepol N."/>
            <person name="Liber J."/>
            <person name="Desiro A."/>
            <person name="Na H."/>
            <person name="Kennedy M."/>
            <person name="Barry K."/>
            <person name="Grigoriev I.V."/>
            <person name="Miller A.N."/>
            <person name="O'Donnell K."/>
            <person name="Stajich J.E."/>
            <person name="Bonito G."/>
        </authorList>
    </citation>
    <scope>NUCLEOTIDE SEQUENCE</scope>
    <source>
        <strain evidence="2">NVP60</strain>
    </source>
</reference>
<dbReference type="EMBL" id="JAAAIN010000650">
    <property type="protein sequence ID" value="KAG0312039.1"/>
    <property type="molecule type" value="Genomic_DNA"/>
</dbReference>
<evidence type="ECO:0000313" key="3">
    <source>
        <dbReference type="Proteomes" id="UP000823405"/>
    </source>
</evidence>
<dbReference type="OrthoDB" id="10343840at2759"/>
<comment type="caution">
    <text evidence="2">The sequence shown here is derived from an EMBL/GenBank/DDBJ whole genome shotgun (WGS) entry which is preliminary data.</text>
</comment>
<feature type="coiled-coil region" evidence="1">
    <location>
        <begin position="75"/>
        <end position="109"/>
    </location>
</feature>
<protein>
    <submittedName>
        <fullName evidence="2">Uncharacterized protein</fullName>
    </submittedName>
</protein>
<name>A0A9P6R3P4_9FUNG</name>
<organism evidence="2 3">
    <name type="scientific">Linnemannia gamsii</name>
    <dbReference type="NCBI Taxonomy" id="64522"/>
    <lineage>
        <taxon>Eukaryota</taxon>
        <taxon>Fungi</taxon>
        <taxon>Fungi incertae sedis</taxon>
        <taxon>Mucoromycota</taxon>
        <taxon>Mortierellomycotina</taxon>
        <taxon>Mortierellomycetes</taxon>
        <taxon>Mortierellales</taxon>
        <taxon>Mortierellaceae</taxon>
        <taxon>Linnemannia</taxon>
    </lineage>
</organism>
<gene>
    <name evidence="2" type="ORF">BGZ97_011484</name>
</gene>
<evidence type="ECO:0000313" key="2">
    <source>
        <dbReference type="EMBL" id="KAG0312039.1"/>
    </source>
</evidence>
<dbReference type="Proteomes" id="UP000823405">
    <property type="component" value="Unassembled WGS sequence"/>
</dbReference>
<accession>A0A9P6R3P4</accession>
<keyword evidence="1" id="KW-0175">Coiled coil</keyword>
<proteinExistence type="predicted"/>
<dbReference type="AlphaFoldDB" id="A0A9P6R3P4"/>
<keyword evidence="3" id="KW-1185">Reference proteome</keyword>
<evidence type="ECO:0000256" key="1">
    <source>
        <dbReference type="SAM" id="Coils"/>
    </source>
</evidence>
<sequence>MTNAPPKRLIFAAEIESVKARIAIYEVRIPLFEKSAASVKERPNVRHHQHKLREEIEATVLMMPAMQGVRVPGREETLQRLLEEVADIVANLKEALGEAQVHLAELVARFEALP</sequence>